<proteinExistence type="predicted"/>
<evidence type="ECO:0000256" key="1">
    <source>
        <dbReference type="SAM" id="MobiDB-lite"/>
    </source>
</evidence>
<feature type="region of interest" description="Disordered" evidence="1">
    <location>
        <begin position="137"/>
        <end position="156"/>
    </location>
</feature>
<dbReference type="AlphaFoldDB" id="A0A450VE47"/>
<accession>A0A450VE47</accession>
<evidence type="ECO:0008006" key="5">
    <source>
        <dbReference type="Google" id="ProtNLM"/>
    </source>
</evidence>
<name>A0A450VE47_9GAMM</name>
<protein>
    <recommendedName>
        <fullName evidence="5">Sigma E regulatory protein, MucB/RseB</fullName>
    </recommendedName>
</protein>
<reference evidence="3" key="1">
    <citation type="submission" date="2019-02" db="EMBL/GenBank/DDBJ databases">
        <authorList>
            <person name="Gruber-Vodicka R. H."/>
            <person name="Seah K. B. B."/>
        </authorList>
    </citation>
    <scope>NUCLEOTIDE SEQUENCE</scope>
    <source>
        <strain evidence="4">BECK_SA2B12</strain>
        <strain evidence="3">BECK_SA2B15</strain>
        <strain evidence="2">BECK_SA2B20</strain>
    </source>
</reference>
<dbReference type="EMBL" id="CAADFI010000308">
    <property type="protein sequence ID" value="VFK02848.1"/>
    <property type="molecule type" value="Genomic_DNA"/>
</dbReference>
<gene>
    <name evidence="3" type="ORF">BECKH772A_GA0070896_103054</name>
    <name evidence="2" type="ORF">BECKH772B_GA0070898_103084</name>
    <name evidence="4" type="ORF">BECKH772C_GA0070978_103084</name>
</gene>
<organism evidence="3">
    <name type="scientific">Candidatus Kentrum eta</name>
    <dbReference type="NCBI Taxonomy" id="2126337"/>
    <lineage>
        <taxon>Bacteria</taxon>
        <taxon>Pseudomonadati</taxon>
        <taxon>Pseudomonadota</taxon>
        <taxon>Gammaproteobacteria</taxon>
        <taxon>Candidatus Kentrum</taxon>
    </lineage>
</organism>
<evidence type="ECO:0000313" key="3">
    <source>
        <dbReference type="EMBL" id="VFK03073.1"/>
    </source>
</evidence>
<dbReference type="EMBL" id="CAADFJ010000308">
    <property type="protein sequence ID" value="VFK05882.1"/>
    <property type="molecule type" value="Genomic_DNA"/>
</dbReference>
<evidence type="ECO:0000313" key="4">
    <source>
        <dbReference type="EMBL" id="VFK05882.1"/>
    </source>
</evidence>
<dbReference type="EMBL" id="CAADFG010000305">
    <property type="protein sequence ID" value="VFK03073.1"/>
    <property type="molecule type" value="Genomic_DNA"/>
</dbReference>
<evidence type="ECO:0000313" key="2">
    <source>
        <dbReference type="EMBL" id="VFK02848.1"/>
    </source>
</evidence>
<sequence>MRTRLRPFLWITSLIPHATNTPLDNRPEPIDSHGDPPRRGLASVLLGAMLMFFVPGAAGDVVGEDCGEFSADTVQKISNQEPVQGKLYVSKGKVRMETGTGGTRGIIILNATDKKTLRLNPVRKEYIEVPWPAEKSNRPRLSARQPLPGDPHHPCANPMQLKCKMLGKDEKIHDRKTEKWQIVRVIQADNRNPKTMRFLVWVDRELGVNVREERFIDNDLKGFSELRAIEEGPQPETLFQVPTDYLRVEMPKHSSGGPPGDG</sequence>